<comment type="caution">
    <text evidence="8">The sequence shown here is derived from an EMBL/GenBank/DDBJ whole genome shotgun (WGS) entry which is preliminary data.</text>
</comment>
<gene>
    <name evidence="8" type="ORF">GCM10009863_67680</name>
</gene>
<dbReference type="PANTHER" id="PTHR43266">
    <property type="entry name" value="MACROLIDE-EFFLUX PROTEIN"/>
    <property type="match status" value="1"/>
</dbReference>
<dbReference type="InterPro" id="IPR036259">
    <property type="entry name" value="MFS_trans_sf"/>
</dbReference>
<keyword evidence="3" id="KW-1003">Cell membrane</keyword>
<evidence type="ECO:0000256" key="1">
    <source>
        <dbReference type="ARBA" id="ARBA00004651"/>
    </source>
</evidence>
<dbReference type="SUPFAM" id="SSF103473">
    <property type="entry name" value="MFS general substrate transporter"/>
    <property type="match status" value="1"/>
</dbReference>
<organism evidence="8 9">
    <name type="scientific">Streptomyces axinellae</name>
    <dbReference type="NCBI Taxonomy" id="552788"/>
    <lineage>
        <taxon>Bacteria</taxon>
        <taxon>Bacillati</taxon>
        <taxon>Actinomycetota</taxon>
        <taxon>Actinomycetes</taxon>
        <taxon>Kitasatosporales</taxon>
        <taxon>Streptomycetaceae</taxon>
        <taxon>Streptomyces</taxon>
    </lineage>
</organism>
<evidence type="ECO:0008006" key="10">
    <source>
        <dbReference type="Google" id="ProtNLM"/>
    </source>
</evidence>
<dbReference type="Gene3D" id="1.20.1250.20">
    <property type="entry name" value="MFS general substrate transporter like domains"/>
    <property type="match status" value="1"/>
</dbReference>
<feature type="transmembrane region" description="Helical" evidence="7">
    <location>
        <begin position="86"/>
        <end position="106"/>
    </location>
</feature>
<keyword evidence="9" id="KW-1185">Reference proteome</keyword>
<evidence type="ECO:0000256" key="2">
    <source>
        <dbReference type="ARBA" id="ARBA00022448"/>
    </source>
</evidence>
<feature type="transmembrane region" description="Helical" evidence="7">
    <location>
        <begin position="339"/>
        <end position="363"/>
    </location>
</feature>
<evidence type="ECO:0000256" key="4">
    <source>
        <dbReference type="ARBA" id="ARBA00022692"/>
    </source>
</evidence>
<accession>A0ABN3R2C0</accession>
<reference evidence="8 9" key="1">
    <citation type="journal article" date="2019" name="Int. J. Syst. Evol. Microbiol.">
        <title>The Global Catalogue of Microorganisms (GCM) 10K type strain sequencing project: providing services to taxonomists for standard genome sequencing and annotation.</title>
        <authorList>
            <consortium name="The Broad Institute Genomics Platform"/>
            <consortium name="The Broad Institute Genome Sequencing Center for Infectious Disease"/>
            <person name="Wu L."/>
            <person name="Ma J."/>
        </authorList>
    </citation>
    <scope>NUCLEOTIDE SEQUENCE [LARGE SCALE GENOMIC DNA]</scope>
    <source>
        <strain evidence="8 9">JCM 16373</strain>
    </source>
</reference>
<keyword evidence="4 7" id="KW-0812">Transmembrane</keyword>
<feature type="transmembrane region" description="Helical" evidence="7">
    <location>
        <begin position="31"/>
        <end position="49"/>
    </location>
</feature>
<feature type="transmembrane region" description="Helical" evidence="7">
    <location>
        <begin position="118"/>
        <end position="142"/>
    </location>
</feature>
<keyword evidence="6 7" id="KW-0472">Membrane</keyword>
<dbReference type="EMBL" id="BAAARJ010000044">
    <property type="protein sequence ID" value="GAA2640921.1"/>
    <property type="molecule type" value="Genomic_DNA"/>
</dbReference>
<feature type="transmembrane region" description="Helical" evidence="7">
    <location>
        <begin position="369"/>
        <end position="389"/>
    </location>
</feature>
<proteinExistence type="predicted"/>
<feature type="transmembrane region" description="Helical" evidence="7">
    <location>
        <begin position="61"/>
        <end position="80"/>
    </location>
</feature>
<protein>
    <recommendedName>
        <fullName evidence="10">MFS transporter</fullName>
    </recommendedName>
</protein>
<evidence type="ECO:0000256" key="7">
    <source>
        <dbReference type="SAM" id="Phobius"/>
    </source>
</evidence>
<feature type="transmembrane region" description="Helical" evidence="7">
    <location>
        <begin position="154"/>
        <end position="177"/>
    </location>
</feature>
<evidence type="ECO:0000313" key="9">
    <source>
        <dbReference type="Proteomes" id="UP001501447"/>
    </source>
</evidence>
<keyword evidence="2" id="KW-0813">Transport</keyword>
<keyword evidence="5 7" id="KW-1133">Transmembrane helix</keyword>
<sequence>MSTFQSQSTSSLLLLLLSVLALQVTGSAASAPLVVAAGALPALLLVRWVRTVNRVLDRRWVMILSDAGAFTVALVLHLLSRGDIQAWHIYVGMALFSSFGAFYLPAMRGWVADQSGSLAQLTWLNAMLAVATQASVVVGWALGGVLVSTVGVSGSLGLCALAYALGSVLQIVVFAVLNGARLRRTDRPRGTDGRDGAPARAPEGVWRRVFSPRRLGLFTGSLLAMELSHVLAFSMFVPLLTGNSSDRSWVAGTANAGFALAAIGSGVLVSGGSVGDWVRRRVPGILLAGFAIQAVFGLAAHTAVLAIGLYTMVGILSGGDAVLQSEVQDRWRSVGSSQAFAVFGAVYGPAQLVGSLVIAFLLLHLPVTTVYVGTILTLGLGSGLLLIAARARSTSGTPEVVTP</sequence>
<evidence type="ECO:0000256" key="3">
    <source>
        <dbReference type="ARBA" id="ARBA00022475"/>
    </source>
</evidence>
<feature type="transmembrane region" description="Helical" evidence="7">
    <location>
        <begin position="249"/>
        <end position="270"/>
    </location>
</feature>
<name>A0ABN3R2C0_9ACTN</name>
<feature type="transmembrane region" description="Helical" evidence="7">
    <location>
        <begin position="215"/>
        <end position="237"/>
    </location>
</feature>
<dbReference type="Pfam" id="PF07690">
    <property type="entry name" value="MFS_1"/>
    <property type="match status" value="1"/>
</dbReference>
<evidence type="ECO:0000256" key="5">
    <source>
        <dbReference type="ARBA" id="ARBA00022989"/>
    </source>
</evidence>
<dbReference type="PANTHER" id="PTHR43266:SF2">
    <property type="entry name" value="MAJOR FACILITATOR SUPERFAMILY (MFS) PROFILE DOMAIN-CONTAINING PROTEIN"/>
    <property type="match status" value="1"/>
</dbReference>
<evidence type="ECO:0000256" key="6">
    <source>
        <dbReference type="ARBA" id="ARBA00023136"/>
    </source>
</evidence>
<dbReference type="Proteomes" id="UP001501447">
    <property type="component" value="Unassembled WGS sequence"/>
</dbReference>
<evidence type="ECO:0000313" key="8">
    <source>
        <dbReference type="EMBL" id="GAA2640921.1"/>
    </source>
</evidence>
<dbReference type="InterPro" id="IPR011701">
    <property type="entry name" value="MFS"/>
</dbReference>
<comment type="subcellular location">
    <subcellularLocation>
        <location evidence="1">Cell membrane</location>
        <topology evidence="1">Multi-pass membrane protein</topology>
    </subcellularLocation>
</comment>